<dbReference type="AlphaFoldDB" id="A0A1G7ACH3"/>
<dbReference type="InterPro" id="IPR013656">
    <property type="entry name" value="PAS_4"/>
</dbReference>
<evidence type="ECO:0000259" key="3">
    <source>
        <dbReference type="PROSITE" id="PS50887"/>
    </source>
</evidence>
<feature type="domain" description="GGDEF" evidence="3">
    <location>
        <begin position="665"/>
        <end position="799"/>
    </location>
</feature>
<dbReference type="CDD" id="cd01948">
    <property type="entry name" value="EAL"/>
    <property type="match status" value="1"/>
</dbReference>
<name>A0A1G7ACH3_9GAMM</name>
<feature type="domain" description="EAL" evidence="2">
    <location>
        <begin position="808"/>
        <end position="1062"/>
    </location>
</feature>
<evidence type="ECO:0000313" key="5">
    <source>
        <dbReference type="Proteomes" id="UP000199603"/>
    </source>
</evidence>
<dbReference type="OrthoDB" id="8553030at2"/>
<dbReference type="PANTHER" id="PTHR44757:SF2">
    <property type="entry name" value="BIOFILM ARCHITECTURE MAINTENANCE PROTEIN MBAA"/>
    <property type="match status" value="1"/>
</dbReference>
<dbReference type="SMART" id="SM00267">
    <property type="entry name" value="GGDEF"/>
    <property type="match status" value="1"/>
</dbReference>
<dbReference type="SMART" id="SM00052">
    <property type="entry name" value="EAL"/>
    <property type="match status" value="1"/>
</dbReference>
<dbReference type="InterPro" id="IPR029787">
    <property type="entry name" value="Nucleotide_cyclase"/>
</dbReference>
<evidence type="ECO:0000313" key="4">
    <source>
        <dbReference type="EMBL" id="SDE12628.1"/>
    </source>
</evidence>
<evidence type="ECO:0000259" key="2">
    <source>
        <dbReference type="PROSITE" id="PS50883"/>
    </source>
</evidence>
<dbReference type="InterPro" id="IPR035919">
    <property type="entry name" value="EAL_sf"/>
</dbReference>
<evidence type="ECO:0000259" key="1">
    <source>
        <dbReference type="PROSITE" id="PS50112"/>
    </source>
</evidence>
<dbReference type="Pfam" id="PF08448">
    <property type="entry name" value="PAS_4"/>
    <property type="match status" value="1"/>
</dbReference>
<organism evidence="4 5">
    <name type="scientific">Aquimonas voraii</name>
    <dbReference type="NCBI Taxonomy" id="265719"/>
    <lineage>
        <taxon>Bacteria</taxon>
        <taxon>Pseudomonadati</taxon>
        <taxon>Pseudomonadota</taxon>
        <taxon>Gammaproteobacteria</taxon>
        <taxon>Lysobacterales</taxon>
        <taxon>Lysobacteraceae</taxon>
        <taxon>Aquimonas</taxon>
    </lineage>
</organism>
<dbReference type="SUPFAM" id="SSF55073">
    <property type="entry name" value="Nucleotide cyclase"/>
    <property type="match status" value="1"/>
</dbReference>
<dbReference type="InterPro" id="IPR035965">
    <property type="entry name" value="PAS-like_dom_sf"/>
</dbReference>
<dbReference type="PROSITE" id="PS50887">
    <property type="entry name" value="GGDEF"/>
    <property type="match status" value="1"/>
</dbReference>
<accession>A0A1G7ACH3</accession>
<dbReference type="SUPFAM" id="SSF141868">
    <property type="entry name" value="EAL domain-like"/>
    <property type="match status" value="1"/>
</dbReference>
<dbReference type="SMART" id="SM00091">
    <property type="entry name" value="PAS"/>
    <property type="match status" value="2"/>
</dbReference>
<dbReference type="EMBL" id="FNAG01000023">
    <property type="protein sequence ID" value="SDE12628.1"/>
    <property type="molecule type" value="Genomic_DNA"/>
</dbReference>
<dbReference type="InterPro" id="IPR001633">
    <property type="entry name" value="EAL_dom"/>
</dbReference>
<dbReference type="SUPFAM" id="SSF55785">
    <property type="entry name" value="PYP-like sensor domain (PAS domain)"/>
    <property type="match status" value="2"/>
</dbReference>
<dbReference type="PANTHER" id="PTHR44757">
    <property type="entry name" value="DIGUANYLATE CYCLASE DGCP"/>
    <property type="match status" value="1"/>
</dbReference>
<keyword evidence="5" id="KW-1185">Reference proteome</keyword>
<dbReference type="InterPro" id="IPR043128">
    <property type="entry name" value="Rev_trsase/Diguanyl_cyclase"/>
</dbReference>
<dbReference type="Pfam" id="PF00563">
    <property type="entry name" value="EAL"/>
    <property type="match status" value="1"/>
</dbReference>
<reference evidence="4 5" key="1">
    <citation type="submission" date="2016-10" db="EMBL/GenBank/DDBJ databases">
        <authorList>
            <person name="de Groot N.N."/>
        </authorList>
    </citation>
    <scope>NUCLEOTIDE SEQUENCE [LARGE SCALE GENOMIC DNA]</scope>
    <source>
        <strain evidence="4 5">DSM 16957</strain>
    </source>
</reference>
<dbReference type="NCBIfam" id="TIGR00254">
    <property type="entry name" value="GGDEF"/>
    <property type="match status" value="1"/>
</dbReference>
<dbReference type="PROSITE" id="PS50883">
    <property type="entry name" value="EAL"/>
    <property type="match status" value="1"/>
</dbReference>
<dbReference type="InterPro" id="IPR052155">
    <property type="entry name" value="Biofilm_reg_signaling"/>
</dbReference>
<dbReference type="Gene3D" id="3.30.450.20">
    <property type="entry name" value="PAS domain"/>
    <property type="match status" value="2"/>
</dbReference>
<dbReference type="NCBIfam" id="TIGR00229">
    <property type="entry name" value="sensory_box"/>
    <property type="match status" value="1"/>
</dbReference>
<dbReference type="STRING" id="265719.SAMN04488509_1239"/>
<dbReference type="InterPro" id="IPR000160">
    <property type="entry name" value="GGDEF_dom"/>
</dbReference>
<gene>
    <name evidence="4" type="ORF">SAMN04488509_1239</name>
</gene>
<dbReference type="CDD" id="cd01949">
    <property type="entry name" value="GGDEF"/>
    <property type="match status" value="1"/>
</dbReference>
<dbReference type="CDD" id="cd00130">
    <property type="entry name" value="PAS"/>
    <property type="match status" value="1"/>
</dbReference>
<dbReference type="InterPro" id="IPR000014">
    <property type="entry name" value="PAS"/>
</dbReference>
<sequence length="1063" mass="116345">MNAVRRKRRLLQAWSVSALVLTAMLLLVLSNQASLRAHAILLVRQDQIATIRQATLHAQLHAERADGGDPSSGLDLVRTSLSRAQLNADALARGEGALRGLSIHAPPESQARAAIASLQQALGALEALLAREDRTGTPQVRLATRGTQRSIEAALSEVEIATLNAMDAARTQLKRTSALLVLLLAGGGGALLLWQARQWRRTDEETAAREAREAELDAFVAAVPDLSFLIDAEGRFLRVHASRPDLLLKPASAVVGRQLHELFPPAQAEAFMRLVSETLSRGRGRAEYPLALSDGEHIFEARTTAVAGSDRVVWVSWDVTERVRHSERVAQLGRLYGMLSACNQALVFSRDEAELYGRITRAAVTTGGYAAAWIASAPPPQVETGPECGALSGAEVSAVVDQLLGGADSPLRELLDHEPPALRVHSRRVSPRPGLAWAEACAQAGLQGLSLVCLGEHEGRRLVLVLHASTPFDLDNEQQGLLAEVAGDIEYALQLMRQRRQREQMQGRLAQQALALRSSRDGILLIDSAGRVLSANPAACEFLGREQEQLLGQPASLLADIARDPDYARDMQAAMASEGHWQGEVLARRSSGQLHTLLISLARVVDSADTQASQVLLFTDITRQRESDARLSRIAHFDALTGLPNRDLLRIRLESILEEHLRAGCLGAALMLDLDNFRAINENAGWAHGDELLREVALRLGGLLRPGDTLARLGGDEFVFVLERLPTVEEAERFVLAVQASLRPPVRLPQGEQVYAQASLGLISFDDAEASAELLLRKLEVALFEAKRGGGNTWRRYVPAMGEQARQRMQLEQRLRLALQEQQFRLLYQPLVDLKTGQLAGLEALVRLDQPDLPAVGPDQFIPVLEQVGLIHQLGDWVTLEACLQGRRWLDAGWDFGAIAINLSPAEVSRYPVEARVRRALEHSGLPPERLELEITETGLMEQGERAESFLRELHGLGVKLAIDDFGTGYSSLAALKRFPVQKLKIDRSFIADLATDPSSAFLVEAIVELGRKLRIAVLAEGVETAQQRDFLRQRGCDLAQGYLFDRPLTPDALLKRYNGAGR</sequence>
<dbReference type="Gene3D" id="3.20.20.450">
    <property type="entry name" value="EAL domain"/>
    <property type="match status" value="1"/>
</dbReference>
<dbReference type="Proteomes" id="UP000199603">
    <property type="component" value="Unassembled WGS sequence"/>
</dbReference>
<feature type="domain" description="PAS" evidence="1">
    <location>
        <begin position="508"/>
        <end position="553"/>
    </location>
</feature>
<dbReference type="PROSITE" id="PS50112">
    <property type="entry name" value="PAS"/>
    <property type="match status" value="2"/>
</dbReference>
<dbReference type="Pfam" id="PF13426">
    <property type="entry name" value="PAS_9"/>
    <property type="match status" value="1"/>
</dbReference>
<proteinExistence type="predicted"/>
<feature type="domain" description="PAS" evidence="1">
    <location>
        <begin position="212"/>
        <end position="282"/>
    </location>
</feature>
<dbReference type="Pfam" id="PF00990">
    <property type="entry name" value="GGDEF"/>
    <property type="match status" value="1"/>
</dbReference>
<dbReference type="Gene3D" id="3.30.70.270">
    <property type="match status" value="1"/>
</dbReference>
<protein>
    <submittedName>
        <fullName evidence="4">PAS domain S-box-containing protein/diguanylate cyclase (GGDEF) domain-containing protein</fullName>
    </submittedName>
</protein>
<dbReference type="RefSeq" id="WP_091246067.1">
    <property type="nucleotide sequence ID" value="NZ_FNAG01000023.1"/>
</dbReference>